<organism evidence="1 2">
    <name type="scientific">Paenibacillus gansuensis</name>
    <dbReference type="NCBI Taxonomy" id="306542"/>
    <lineage>
        <taxon>Bacteria</taxon>
        <taxon>Bacillati</taxon>
        <taxon>Bacillota</taxon>
        <taxon>Bacilli</taxon>
        <taxon>Bacillales</taxon>
        <taxon>Paenibacillaceae</taxon>
        <taxon>Paenibacillus</taxon>
    </lineage>
</organism>
<sequence length="492" mass="55568">MTEIRSHRVYYASPRSSDNIEGVTSKKPEVKMNLPYIGSVKPRHTDEIESSNWMIGCETLDRDYANYHEYKEYIAPLGIKVLRMQGGWAKTEKVHGIYDWSWLDQIIDDAVERGFKPWLQTGYGNPIYPGGGGENLGAGMPISPEALAAYEKWVAAMVTRYKDKVKDWEVWNEPNFGDNTVNTPEITADFNVRTAAIIKEIQPDTKISALALGHIDLDYVEQFFRFLSEKNATGLFHNVTYHDYVYNPDSNKLAVYKMRQIVDKYAPGMIMRQGENGAPSVGGAGGAIGDYPWCEFTQAKWNVRRMLENLGNDIECSVFSIIDMNYSGNGPIRRKNTKGIIESASDNTAVRPKIAYYAIQHVTSVFDHTLERIKGLRHLHHIASAGSAPAYSFNTDRSVSVYGYCNKASNKHVYAIWMDEATPRADHEMKSLDFQVANAKLDAPVVVELITGGIYEIPAEQWSKEGDTYTFRNIPVYDSPILIADRSLIRIR</sequence>
<dbReference type="RefSeq" id="WP_377602356.1">
    <property type="nucleotide sequence ID" value="NZ_JBHUME010000007.1"/>
</dbReference>
<proteinExistence type="predicted"/>
<dbReference type="EMBL" id="JBHUME010000007">
    <property type="protein sequence ID" value="MFD2612642.1"/>
    <property type="molecule type" value="Genomic_DNA"/>
</dbReference>
<dbReference type="InterPro" id="IPR051923">
    <property type="entry name" value="Glycosyl_Hydrolase_39"/>
</dbReference>
<comment type="caution">
    <text evidence="1">The sequence shown here is derived from an EMBL/GenBank/DDBJ whole genome shotgun (WGS) entry which is preliminary data.</text>
</comment>
<dbReference type="PANTHER" id="PTHR12631:SF10">
    <property type="entry name" value="BETA-XYLOSIDASE-LIKE PROTEIN-RELATED"/>
    <property type="match status" value="1"/>
</dbReference>
<evidence type="ECO:0000313" key="2">
    <source>
        <dbReference type="Proteomes" id="UP001597541"/>
    </source>
</evidence>
<keyword evidence="2" id="KW-1185">Reference proteome</keyword>
<dbReference type="Proteomes" id="UP001597541">
    <property type="component" value="Unassembled WGS sequence"/>
</dbReference>
<name>A0ABW5PFB0_9BACL</name>
<dbReference type="InterPro" id="IPR017853">
    <property type="entry name" value="GH"/>
</dbReference>
<protein>
    <submittedName>
        <fullName evidence="1">Uncharacterized protein</fullName>
    </submittedName>
</protein>
<dbReference type="SUPFAM" id="SSF51445">
    <property type="entry name" value="(Trans)glycosidases"/>
    <property type="match status" value="1"/>
</dbReference>
<gene>
    <name evidence="1" type="ORF">ACFSUF_09430</name>
</gene>
<reference evidence="2" key="1">
    <citation type="journal article" date="2019" name="Int. J. Syst. Evol. Microbiol.">
        <title>The Global Catalogue of Microorganisms (GCM) 10K type strain sequencing project: providing services to taxonomists for standard genome sequencing and annotation.</title>
        <authorList>
            <consortium name="The Broad Institute Genomics Platform"/>
            <consortium name="The Broad Institute Genome Sequencing Center for Infectious Disease"/>
            <person name="Wu L."/>
            <person name="Ma J."/>
        </authorList>
    </citation>
    <scope>NUCLEOTIDE SEQUENCE [LARGE SCALE GENOMIC DNA]</scope>
    <source>
        <strain evidence="2">KCTC 3950</strain>
    </source>
</reference>
<accession>A0ABW5PFB0</accession>
<evidence type="ECO:0000313" key="1">
    <source>
        <dbReference type="EMBL" id="MFD2612642.1"/>
    </source>
</evidence>
<dbReference type="PANTHER" id="PTHR12631">
    <property type="entry name" value="ALPHA-L-IDURONIDASE"/>
    <property type="match status" value="1"/>
</dbReference>
<dbReference type="Gene3D" id="3.20.20.80">
    <property type="entry name" value="Glycosidases"/>
    <property type="match status" value="1"/>
</dbReference>